<dbReference type="Proteomes" id="UP000800039">
    <property type="component" value="Unassembled WGS sequence"/>
</dbReference>
<evidence type="ECO:0000313" key="1">
    <source>
        <dbReference type="EMBL" id="KAF1843043.1"/>
    </source>
</evidence>
<proteinExistence type="predicted"/>
<dbReference type="OrthoDB" id="7295497at2759"/>
<comment type="caution">
    <text evidence="1">The sequence shown here is derived from an EMBL/GenBank/DDBJ whole genome shotgun (WGS) entry which is preliminary data.</text>
</comment>
<name>A0A9P4GBY3_9PLEO</name>
<gene>
    <name evidence="1" type="ORF">K460DRAFT_407416</name>
</gene>
<sequence length="182" mass="20499">MTEFGGQWSQLSHQADDQDWDAIFENSIAQSLAYGPCQRSYDPTSALLNQALAASLSLPSGAYPNYSSTLFEPPGLHSIQPQTAPDTAYGDMIVAVYRAPQSNKYIFRCCVPECSGTTVSRWPDWTRHDKGFHIGKESFLWCPVPGCKRSNAVGNNGFPEIRKDKLREHMRTTHYSELEDWF</sequence>
<accession>A0A9P4GBY3</accession>
<protein>
    <submittedName>
        <fullName evidence="1">Uncharacterized protein</fullName>
    </submittedName>
</protein>
<dbReference type="RefSeq" id="XP_040785606.1">
    <property type="nucleotide sequence ID" value="XM_040937072.1"/>
</dbReference>
<dbReference type="GeneID" id="63854322"/>
<organism evidence="1 2">
    <name type="scientific">Cucurbitaria berberidis CBS 394.84</name>
    <dbReference type="NCBI Taxonomy" id="1168544"/>
    <lineage>
        <taxon>Eukaryota</taxon>
        <taxon>Fungi</taxon>
        <taxon>Dikarya</taxon>
        <taxon>Ascomycota</taxon>
        <taxon>Pezizomycotina</taxon>
        <taxon>Dothideomycetes</taxon>
        <taxon>Pleosporomycetidae</taxon>
        <taxon>Pleosporales</taxon>
        <taxon>Pleosporineae</taxon>
        <taxon>Cucurbitariaceae</taxon>
        <taxon>Cucurbitaria</taxon>
    </lineage>
</organism>
<reference evidence="1" key="1">
    <citation type="submission" date="2020-01" db="EMBL/GenBank/DDBJ databases">
        <authorList>
            <consortium name="DOE Joint Genome Institute"/>
            <person name="Haridas S."/>
            <person name="Albert R."/>
            <person name="Binder M."/>
            <person name="Bloem J."/>
            <person name="Labutti K."/>
            <person name="Salamov A."/>
            <person name="Andreopoulos B."/>
            <person name="Baker S.E."/>
            <person name="Barry K."/>
            <person name="Bills G."/>
            <person name="Bluhm B.H."/>
            <person name="Cannon C."/>
            <person name="Castanera R."/>
            <person name="Culley D.E."/>
            <person name="Daum C."/>
            <person name="Ezra D."/>
            <person name="Gonzalez J.B."/>
            <person name="Henrissat B."/>
            <person name="Kuo A."/>
            <person name="Liang C."/>
            <person name="Lipzen A."/>
            <person name="Lutzoni F."/>
            <person name="Magnuson J."/>
            <person name="Mondo S."/>
            <person name="Nolan M."/>
            <person name="Ohm R."/>
            <person name="Pangilinan J."/>
            <person name="Park H.-J."/>
            <person name="Ramirez L."/>
            <person name="Alfaro M."/>
            <person name="Sun H."/>
            <person name="Tritt A."/>
            <person name="Yoshinaga Y."/>
            <person name="Zwiers L.-H."/>
            <person name="Turgeon B.G."/>
            <person name="Goodwin S.B."/>
            <person name="Spatafora J.W."/>
            <person name="Crous P.W."/>
            <person name="Grigoriev I.V."/>
        </authorList>
    </citation>
    <scope>NUCLEOTIDE SEQUENCE</scope>
    <source>
        <strain evidence="1">CBS 394.84</strain>
    </source>
</reference>
<keyword evidence="2" id="KW-1185">Reference proteome</keyword>
<evidence type="ECO:0000313" key="2">
    <source>
        <dbReference type="Proteomes" id="UP000800039"/>
    </source>
</evidence>
<dbReference type="EMBL" id="ML976617">
    <property type="protein sequence ID" value="KAF1843043.1"/>
    <property type="molecule type" value="Genomic_DNA"/>
</dbReference>
<dbReference type="AlphaFoldDB" id="A0A9P4GBY3"/>